<dbReference type="PANTHER" id="PTHR42977">
    <property type="entry name" value="HYDROLASE-RELATED"/>
    <property type="match status" value="1"/>
</dbReference>
<dbReference type="InterPro" id="IPR029058">
    <property type="entry name" value="AB_hydrolase_fold"/>
</dbReference>
<feature type="domain" description="AB hydrolase-1" evidence="2">
    <location>
        <begin position="26"/>
        <end position="276"/>
    </location>
</feature>
<reference evidence="3 4" key="1">
    <citation type="submission" date="2024-01" db="EMBL/GenBank/DDBJ databases">
        <title>Comparative genomics of Cryptococcus and Kwoniella reveals pathogenesis evolution and contrasting modes of karyotype evolution via chromosome fusion or intercentromeric recombination.</title>
        <authorList>
            <person name="Coelho M.A."/>
            <person name="David-Palma M."/>
            <person name="Shea T."/>
            <person name="Bowers K."/>
            <person name="McGinley-Smith S."/>
            <person name="Mohammad A.W."/>
            <person name="Gnirke A."/>
            <person name="Yurkov A.M."/>
            <person name="Nowrousian M."/>
            <person name="Sun S."/>
            <person name="Cuomo C.A."/>
            <person name="Heitman J."/>
        </authorList>
    </citation>
    <scope>NUCLEOTIDE SEQUENCE [LARGE SCALE GENOMIC DNA]</scope>
    <source>
        <strain evidence="3">CBS 11374</strain>
    </source>
</reference>
<dbReference type="Gene3D" id="3.40.50.1820">
    <property type="entry name" value="alpha/beta hydrolase"/>
    <property type="match status" value="1"/>
</dbReference>
<dbReference type="EMBL" id="CP141886">
    <property type="protein sequence ID" value="WRT67543.1"/>
    <property type="molecule type" value="Genomic_DNA"/>
</dbReference>
<dbReference type="RefSeq" id="XP_062792283.1">
    <property type="nucleotide sequence ID" value="XM_062936232.1"/>
</dbReference>
<dbReference type="InterPro" id="IPR000073">
    <property type="entry name" value="AB_hydrolase_1"/>
</dbReference>
<dbReference type="InterPro" id="IPR051340">
    <property type="entry name" value="Haloalkane_dehalogenase"/>
</dbReference>
<organism evidence="3 4">
    <name type="scientific">Kwoniella shivajii</name>
    <dbReference type="NCBI Taxonomy" id="564305"/>
    <lineage>
        <taxon>Eukaryota</taxon>
        <taxon>Fungi</taxon>
        <taxon>Dikarya</taxon>
        <taxon>Basidiomycota</taxon>
        <taxon>Agaricomycotina</taxon>
        <taxon>Tremellomycetes</taxon>
        <taxon>Tremellales</taxon>
        <taxon>Cryptococcaceae</taxon>
        <taxon>Kwoniella</taxon>
    </lineage>
</organism>
<dbReference type="SUPFAM" id="SSF53474">
    <property type="entry name" value="alpha/beta-Hydrolases"/>
    <property type="match status" value="1"/>
</dbReference>
<dbReference type="Pfam" id="PF00561">
    <property type="entry name" value="Abhydrolase_1"/>
    <property type="match status" value="1"/>
</dbReference>
<sequence length="293" mass="33363">MTFYRSTSLETGVQMAYAEAGDSSKPTLLLLHGFPSSSHQYRNLIPLLSDRFHIIAPDLPTFGLTVVPENFQATFAALTDAVTGLLDALQISSFIPYVFDYGAPVAYRLALQRPKSFAGLIVQNGNAYEEGLSQWWDPLRKFWKTEKGTEDWHKIREQLRDAVDLEQAKSQYTSGLSSDLISQIDPNAYHLDFLLNMSSEDKVNNQLDLFYDYQHNVALYPEFQKFFRESQLKTLILWGKNDIYFPPTGAVAYEADLKDTKLRIFDDGSHFLLETHVVQVAEAIKDFLPETGR</sequence>
<accession>A0ABZ1D157</accession>
<proteinExistence type="predicted"/>
<dbReference type="Proteomes" id="UP001329825">
    <property type="component" value="Chromosome 6"/>
</dbReference>
<dbReference type="PANTHER" id="PTHR42977:SF3">
    <property type="entry name" value="AB HYDROLASE-1 DOMAIN-CONTAINING PROTEIN"/>
    <property type="match status" value="1"/>
</dbReference>
<name>A0ABZ1D157_9TREE</name>
<evidence type="ECO:0000259" key="2">
    <source>
        <dbReference type="Pfam" id="PF00561"/>
    </source>
</evidence>
<keyword evidence="1" id="KW-0378">Hydrolase</keyword>
<dbReference type="GeneID" id="87956646"/>
<protein>
    <recommendedName>
        <fullName evidence="2">AB hydrolase-1 domain-containing protein</fullName>
    </recommendedName>
</protein>
<gene>
    <name evidence="3" type="ORF">IL334_004515</name>
</gene>
<keyword evidence="4" id="KW-1185">Reference proteome</keyword>
<evidence type="ECO:0000313" key="4">
    <source>
        <dbReference type="Proteomes" id="UP001329825"/>
    </source>
</evidence>
<evidence type="ECO:0000313" key="3">
    <source>
        <dbReference type="EMBL" id="WRT67543.1"/>
    </source>
</evidence>
<evidence type="ECO:0000256" key="1">
    <source>
        <dbReference type="ARBA" id="ARBA00022801"/>
    </source>
</evidence>